<dbReference type="EMBL" id="VSSQ01067426">
    <property type="protein sequence ID" value="MPN19816.1"/>
    <property type="molecule type" value="Genomic_DNA"/>
</dbReference>
<organism evidence="1">
    <name type="scientific">bioreactor metagenome</name>
    <dbReference type="NCBI Taxonomy" id="1076179"/>
    <lineage>
        <taxon>unclassified sequences</taxon>
        <taxon>metagenomes</taxon>
        <taxon>ecological metagenomes</taxon>
    </lineage>
</organism>
<evidence type="ECO:0000313" key="1">
    <source>
        <dbReference type="EMBL" id="MPN19816.1"/>
    </source>
</evidence>
<reference evidence="1" key="1">
    <citation type="submission" date="2019-08" db="EMBL/GenBank/DDBJ databases">
        <authorList>
            <person name="Kucharzyk K."/>
            <person name="Murdoch R.W."/>
            <person name="Higgins S."/>
            <person name="Loffler F."/>
        </authorList>
    </citation>
    <scope>NUCLEOTIDE SEQUENCE</scope>
</reference>
<comment type="caution">
    <text evidence="1">The sequence shown here is derived from an EMBL/GenBank/DDBJ whole genome shotgun (WGS) entry which is preliminary data.</text>
</comment>
<accession>A0A645G0Y5</accession>
<dbReference type="AlphaFoldDB" id="A0A645G0Y5"/>
<protein>
    <submittedName>
        <fullName evidence="1">Uncharacterized protein</fullName>
    </submittedName>
</protein>
<proteinExistence type="predicted"/>
<name>A0A645G0Y5_9ZZZZ</name>
<sequence length="79" mass="8817">MRFLELLHGRKDNTVCLTTGKEITQILTALSVHRVLAQKVLALCELSEKLIVQVVSIGQHNDGWAIQGFLEQMGIEHHG</sequence>
<gene>
    <name evidence="1" type="ORF">SDC9_167188</name>
</gene>